<reference evidence="5 6" key="1">
    <citation type="journal article" date="2014" name="Nature">
        <title>The genome of the recently domesticated crop plant sugar beet (Beta vulgaris).</title>
        <authorList>
            <person name="Dohm J.C."/>
            <person name="Minoche A.E."/>
            <person name="Holtgrawe D."/>
            <person name="Capella-Gutierrez S."/>
            <person name="Zakrzewski F."/>
            <person name="Tafer H."/>
            <person name="Rupp O."/>
            <person name="Sorensen T.R."/>
            <person name="Stracke R."/>
            <person name="Reinhardt R."/>
            <person name="Goesmann A."/>
            <person name="Kraft T."/>
            <person name="Schulz B."/>
            <person name="Stadler P.F."/>
            <person name="Schmidt T."/>
            <person name="Gabaldon T."/>
            <person name="Lehrach H."/>
            <person name="Weisshaar B."/>
            <person name="Himmelbauer H."/>
        </authorList>
    </citation>
    <scope>NUCLEOTIDE SEQUENCE [LARGE SCALE GENOMIC DNA]</scope>
    <source>
        <tissue evidence="5">Taproot</tissue>
    </source>
</reference>
<dbReference type="InterPro" id="IPR027923">
    <property type="entry name" value="Hydrophob_seed_dom"/>
</dbReference>
<dbReference type="FunFam" id="1.10.110.10:FF:000003">
    <property type="entry name" value="pEARLI1-like lipid transfer protein 1"/>
    <property type="match status" value="1"/>
</dbReference>
<evidence type="ECO:0000259" key="4">
    <source>
        <dbReference type="SMART" id="SM00499"/>
    </source>
</evidence>
<evidence type="ECO:0000313" key="5">
    <source>
        <dbReference type="EMBL" id="KMS97848.1"/>
    </source>
</evidence>
<feature type="chain" id="PRO_5005294321" description="Bifunctional inhibitor/plant lipid transfer protein/seed storage helical domain-containing protein" evidence="3">
    <location>
        <begin position="26"/>
        <end position="172"/>
    </location>
</feature>
<dbReference type="AlphaFoldDB" id="A0A0J8BCP5"/>
<feature type="compositionally biased region" description="Pro residues" evidence="2">
    <location>
        <begin position="53"/>
        <end position="80"/>
    </location>
</feature>
<dbReference type="Gramene" id="KMS97848">
    <property type="protein sequence ID" value="KMS97848"/>
    <property type="gene ID" value="BVRB_5g122780"/>
</dbReference>
<protein>
    <recommendedName>
        <fullName evidence="4">Bifunctional inhibitor/plant lipid transfer protein/seed storage helical domain-containing protein</fullName>
    </recommendedName>
</protein>
<keyword evidence="6" id="KW-1185">Reference proteome</keyword>
<dbReference type="EMBL" id="KQ090289">
    <property type="protein sequence ID" value="KMS97848.1"/>
    <property type="molecule type" value="Genomic_DNA"/>
</dbReference>
<dbReference type="CDD" id="cd01958">
    <property type="entry name" value="HPS_like"/>
    <property type="match status" value="1"/>
</dbReference>
<accession>A0A0J8BCP5</accession>
<proteinExistence type="predicted"/>
<dbReference type="SMART" id="SM00499">
    <property type="entry name" value="AAI"/>
    <property type="match status" value="1"/>
</dbReference>
<evidence type="ECO:0000256" key="3">
    <source>
        <dbReference type="SAM" id="SignalP"/>
    </source>
</evidence>
<dbReference type="InterPro" id="IPR016140">
    <property type="entry name" value="Bifunc_inhib/LTP/seed_store"/>
</dbReference>
<dbReference type="InterPro" id="IPR036312">
    <property type="entry name" value="Bifun_inhib/LTP/seed_sf"/>
</dbReference>
<dbReference type="InterPro" id="IPR051636">
    <property type="entry name" value="Plant_LTP/defense-related"/>
</dbReference>
<dbReference type="OMA" id="FICLNLV"/>
<gene>
    <name evidence="5" type="ORF">BVRB_5g122780</name>
</gene>
<sequence length="172" mass="17182">MSSKTLSSVTLFICLNLVFFSLVSCHYVPCPPPPHTPNPPSPSGGHHGGKSPTPVPSGPSPPSKSPATPVPSGPSPPSKSPTPSAQGNCPIDVLKLGACANVLGNLLGLVIGTPPQSSCCSLLQGLTDLNAAVCLCTAIKANVLGINLNVPVSLSLLLNNCGKGAPSGFQCS</sequence>
<organism evidence="5 6">
    <name type="scientific">Beta vulgaris subsp. vulgaris</name>
    <name type="common">Beet</name>
    <dbReference type="NCBI Taxonomy" id="3555"/>
    <lineage>
        <taxon>Eukaryota</taxon>
        <taxon>Viridiplantae</taxon>
        <taxon>Streptophyta</taxon>
        <taxon>Embryophyta</taxon>
        <taxon>Tracheophyta</taxon>
        <taxon>Spermatophyta</taxon>
        <taxon>Magnoliopsida</taxon>
        <taxon>eudicotyledons</taxon>
        <taxon>Gunneridae</taxon>
        <taxon>Pentapetalae</taxon>
        <taxon>Caryophyllales</taxon>
        <taxon>Chenopodiaceae</taxon>
        <taxon>Betoideae</taxon>
        <taxon>Beta</taxon>
    </lineage>
</organism>
<evidence type="ECO:0000256" key="2">
    <source>
        <dbReference type="SAM" id="MobiDB-lite"/>
    </source>
</evidence>
<dbReference type="PROSITE" id="PS51257">
    <property type="entry name" value="PROKAR_LIPOPROTEIN"/>
    <property type="match status" value="1"/>
</dbReference>
<feature type="domain" description="Bifunctional inhibitor/plant lipid transfer protein/seed storage helical" evidence="4">
    <location>
        <begin position="89"/>
        <end position="171"/>
    </location>
</feature>
<dbReference type="OrthoDB" id="696558at2759"/>
<evidence type="ECO:0000256" key="1">
    <source>
        <dbReference type="ARBA" id="ARBA00022729"/>
    </source>
</evidence>
<evidence type="ECO:0000313" key="6">
    <source>
        <dbReference type="Proteomes" id="UP000035740"/>
    </source>
</evidence>
<keyword evidence="1 3" id="KW-0732">Signal</keyword>
<dbReference type="SUPFAM" id="SSF47699">
    <property type="entry name" value="Bifunctional inhibitor/lipid-transfer protein/seed storage 2S albumin"/>
    <property type="match status" value="1"/>
</dbReference>
<dbReference type="Proteomes" id="UP000035740">
    <property type="component" value="Unassembled WGS sequence"/>
</dbReference>
<name>A0A0J8BCP5_BETVV</name>
<dbReference type="PANTHER" id="PTHR31731">
    <property type="match status" value="1"/>
</dbReference>
<dbReference type="KEGG" id="bvg:104907817"/>
<feature type="region of interest" description="Disordered" evidence="2">
    <location>
        <begin position="36"/>
        <end position="85"/>
    </location>
</feature>
<dbReference type="eggNOG" id="ENOG502S36E">
    <property type="taxonomic scope" value="Eukaryota"/>
</dbReference>
<dbReference type="Gene3D" id="1.10.110.10">
    <property type="entry name" value="Plant lipid-transfer and hydrophobic proteins"/>
    <property type="match status" value="1"/>
</dbReference>
<dbReference type="Pfam" id="PF14547">
    <property type="entry name" value="Hydrophob_seed"/>
    <property type="match status" value="1"/>
</dbReference>
<feature type="signal peptide" evidence="3">
    <location>
        <begin position="1"/>
        <end position="25"/>
    </location>
</feature>